<dbReference type="EMBL" id="JABFBC010000001">
    <property type="protein sequence ID" value="NNU80105.1"/>
    <property type="molecule type" value="Genomic_DNA"/>
</dbReference>
<dbReference type="PANTHER" id="PTHR33442">
    <property type="entry name" value="TRANS-3-HYDROXY-L-PROLINE DEHYDRATASE"/>
    <property type="match status" value="1"/>
</dbReference>
<reference evidence="2 3" key="1">
    <citation type="submission" date="2020-05" db="EMBL/GenBank/DDBJ databases">
        <title>Gimesia benthica sp. nov., a novel planctomycete isolated from a deep-sea water sample of the Northwest Indian Ocean.</title>
        <authorList>
            <person name="Wang J."/>
            <person name="Ruan C."/>
            <person name="Song L."/>
            <person name="Zhu Y."/>
            <person name="Li A."/>
            <person name="Zheng X."/>
            <person name="Wang L."/>
            <person name="Lu Z."/>
            <person name="Huang Y."/>
            <person name="Du W."/>
            <person name="Zhou Y."/>
            <person name="Huang L."/>
            <person name="Dai X."/>
        </authorList>
    </citation>
    <scope>NUCLEOTIDE SEQUENCE [LARGE SCALE GENOMIC DNA]</scope>
    <source>
        <strain evidence="2 3">YYQ-30</strain>
    </source>
</reference>
<comment type="caution">
    <text evidence="2">The sequence shown here is derived from an EMBL/GenBank/DDBJ whole genome shotgun (WGS) entry which is preliminary data.</text>
</comment>
<evidence type="ECO:0000313" key="3">
    <source>
        <dbReference type="Proteomes" id="UP000572377"/>
    </source>
</evidence>
<dbReference type="PIRSF" id="PIRSF029792">
    <property type="entry name" value="Pro_racemase"/>
    <property type="match status" value="1"/>
</dbReference>
<evidence type="ECO:0000313" key="2">
    <source>
        <dbReference type="EMBL" id="NNU80105.1"/>
    </source>
</evidence>
<dbReference type="FunFam" id="3.10.310.10:FF:000010">
    <property type="entry name" value="Proline racemase"/>
    <property type="match status" value="1"/>
</dbReference>
<accession>A0A849L1G9</accession>
<dbReference type="AlphaFoldDB" id="A0A849L1G9"/>
<dbReference type="GO" id="GO:0047580">
    <property type="term" value="F:4-hydroxyproline epimerase activity"/>
    <property type="evidence" value="ECO:0007669"/>
    <property type="project" value="TreeGrafter"/>
</dbReference>
<sequence length="348" mass="36868">MRSSKTIHVISAHAEGEVGDVIVGGVTPPPGDTLWEQSRWIARDGTLRNFVLNEPRGGVFRHVNLLVPPKDPRADAAFIIMEPEDTPPMSGSNSICVATVLLDAGILPMVEPVTEITLEAPGGLVRVRAECRGGKAERIFVQNLPSFAARLDADLEVPGLGTLKVDTAYGGDSFVFVDSQALGFALTPDEARDIAGLGVTITNAANEQLGFVHPENPDWRHISFCLFAGPVRQDGGDLRAGAAVAIQPGKVDRSPTGTALSARMAVLHARGQMRTGQSLTAISLIGSTFTGRILGEAVVGDSPAILPEISGRGWITGIHQHMLDPSDPWPGGYRLSDTWGAGPWRGGR</sequence>
<dbReference type="Proteomes" id="UP000572377">
    <property type="component" value="Unassembled WGS sequence"/>
</dbReference>
<dbReference type="NCBIfam" id="NF047722">
    <property type="entry name" value="T3LHypDht"/>
    <property type="match status" value="1"/>
</dbReference>
<dbReference type="InterPro" id="IPR008794">
    <property type="entry name" value="Pro_racemase_fam"/>
</dbReference>
<gene>
    <name evidence="2" type="ORF">HMH01_06605</name>
</gene>
<dbReference type="SFLD" id="SFLDS00028">
    <property type="entry name" value="Proline_Racemase"/>
    <property type="match status" value="1"/>
</dbReference>
<organism evidence="2 3">
    <name type="scientific">Halovulum dunhuangense</name>
    <dbReference type="NCBI Taxonomy" id="1505036"/>
    <lineage>
        <taxon>Bacteria</taxon>
        <taxon>Pseudomonadati</taxon>
        <taxon>Pseudomonadota</taxon>
        <taxon>Alphaproteobacteria</taxon>
        <taxon>Rhodobacterales</taxon>
        <taxon>Paracoccaceae</taxon>
        <taxon>Halovulum</taxon>
    </lineage>
</organism>
<proteinExistence type="inferred from homology"/>
<keyword evidence="3" id="KW-1185">Reference proteome</keyword>
<dbReference type="GO" id="GO:0050346">
    <property type="term" value="F:trans-L-3-hydroxyproline dehydratase activity"/>
    <property type="evidence" value="ECO:0007669"/>
    <property type="project" value="UniProtKB-ARBA"/>
</dbReference>
<name>A0A849L1G9_9RHOB</name>
<dbReference type="PANTHER" id="PTHR33442:SF5">
    <property type="entry name" value="BIFUNCTIONAL TRANS-3-HYDROXY-L-PROLINE DEHYDRATASE_2-EPIMERASE"/>
    <property type="match status" value="1"/>
</dbReference>
<dbReference type="RefSeq" id="WP_171323585.1">
    <property type="nucleotide sequence ID" value="NZ_JABFBC010000001.1"/>
</dbReference>
<dbReference type="Pfam" id="PF05544">
    <property type="entry name" value="Pro_racemase"/>
    <property type="match status" value="1"/>
</dbReference>
<evidence type="ECO:0000256" key="1">
    <source>
        <dbReference type="ARBA" id="ARBA00007529"/>
    </source>
</evidence>
<dbReference type="SUPFAM" id="SSF54506">
    <property type="entry name" value="Diaminopimelate epimerase-like"/>
    <property type="match status" value="1"/>
</dbReference>
<protein>
    <submittedName>
        <fullName evidence="2">Proline racemase family protein</fullName>
    </submittedName>
</protein>
<comment type="similarity">
    <text evidence="1">Belongs to the proline racemase family.</text>
</comment>
<dbReference type="Gene3D" id="3.10.310.10">
    <property type="entry name" value="Diaminopimelate Epimerase, Chain A, domain 1"/>
    <property type="match status" value="2"/>
</dbReference>